<dbReference type="EMBL" id="CM018035">
    <property type="protein sequence ID" value="KAA8542151.1"/>
    <property type="molecule type" value="Genomic_DNA"/>
</dbReference>
<keyword evidence="3 5" id="KW-0862">Zinc</keyword>
<dbReference type="Gene3D" id="2.30.30.1190">
    <property type="match status" value="1"/>
</dbReference>
<feature type="domain" description="C3H1-type" evidence="6">
    <location>
        <begin position="20"/>
        <end position="48"/>
    </location>
</feature>
<evidence type="ECO:0000256" key="2">
    <source>
        <dbReference type="ARBA" id="ARBA00022771"/>
    </source>
</evidence>
<dbReference type="OrthoDB" id="411372at2759"/>
<dbReference type="SUPFAM" id="SSF90229">
    <property type="entry name" value="CCCH zinc finger"/>
    <property type="match status" value="1"/>
</dbReference>
<dbReference type="GO" id="GO:0008270">
    <property type="term" value="F:zinc ion binding"/>
    <property type="evidence" value="ECO:0007669"/>
    <property type="project" value="UniProtKB-KW"/>
</dbReference>
<gene>
    <name evidence="7" type="ORF">F0562_023303</name>
</gene>
<name>A0A5J5BM31_9ASTE</name>
<evidence type="ECO:0000256" key="5">
    <source>
        <dbReference type="PROSITE-ProRule" id="PRU00723"/>
    </source>
</evidence>
<keyword evidence="2 5" id="KW-0863">Zinc-finger</keyword>
<accession>A0A5J5BM31</accession>
<evidence type="ECO:0000313" key="7">
    <source>
        <dbReference type="EMBL" id="KAA8542151.1"/>
    </source>
</evidence>
<evidence type="ECO:0000313" key="8">
    <source>
        <dbReference type="Proteomes" id="UP000325577"/>
    </source>
</evidence>
<dbReference type="GO" id="GO:0003677">
    <property type="term" value="F:DNA binding"/>
    <property type="evidence" value="ECO:0007669"/>
    <property type="project" value="UniProtKB-KW"/>
</dbReference>
<dbReference type="PANTHER" id="PTHR12506">
    <property type="entry name" value="PROTEIN PHOSPHATASE RELATED"/>
    <property type="match status" value="1"/>
</dbReference>
<evidence type="ECO:0000259" key="6">
    <source>
        <dbReference type="PROSITE" id="PS50103"/>
    </source>
</evidence>
<proteinExistence type="predicted"/>
<sequence>MAGNWPVVRPALNNSRYPLRPGETKCWYFLKTGECNFDITCKFHHPQSACVQVAAPTLVPAQSLFGPSSQQYEIRMELKVLMELLVQFPSFLHPKK</sequence>
<dbReference type="InterPro" id="IPR050974">
    <property type="entry name" value="Plant_ZF_CCCH"/>
</dbReference>
<dbReference type="Proteomes" id="UP000325577">
    <property type="component" value="Linkage Group LG12"/>
</dbReference>
<dbReference type="InterPro" id="IPR000571">
    <property type="entry name" value="Znf_CCCH"/>
</dbReference>
<keyword evidence="8" id="KW-1185">Reference proteome</keyword>
<dbReference type="Pfam" id="PF00642">
    <property type="entry name" value="zf-CCCH"/>
    <property type="match status" value="1"/>
</dbReference>
<dbReference type="GO" id="GO:0003729">
    <property type="term" value="F:mRNA binding"/>
    <property type="evidence" value="ECO:0007669"/>
    <property type="project" value="TreeGrafter"/>
</dbReference>
<organism evidence="7 8">
    <name type="scientific">Nyssa sinensis</name>
    <dbReference type="NCBI Taxonomy" id="561372"/>
    <lineage>
        <taxon>Eukaryota</taxon>
        <taxon>Viridiplantae</taxon>
        <taxon>Streptophyta</taxon>
        <taxon>Embryophyta</taxon>
        <taxon>Tracheophyta</taxon>
        <taxon>Spermatophyta</taxon>
        <taxon>Magnoliopsida</taxon>
        <taxon>eudicotyledons</taxon>
        <taxon>Gunneridae</taxon>
        <taxon>Pentapetalae</taxon>
        <taxon>asterids</taxon>
        <taxon>Cornales</taxon>
        <taxon>Nyssaceae</taxon>
        <taxon>Nyssa</taxon>
    </lineage>
</organism>
<dbReference type="InterPro" id="IPR036855">
    <property type="entry name" value="Znf_CCCH_sf"/>
</dbReference>
<evidence type="ECO:0000256" key="1">
    <source>
        <dbReference type="ARBA" id="ARBA00022723"/>
    </source>
</evidence>
<keyword evidence="4" id="KW-0238">DNA-binding</keyword>
<evidence type="ECO:0000256" key="4">
    <source>
        <dbReference type="ARBA" id="ARBA00023125"/>
    </source>
</evidence>
<feature type="zinc finger region" description="C3H1-type" evidence="5">
    <location>
        <begin position="20"/>
        <end position="48"/>
    </location>
</feature>
<dbReference type="PROSITE" id="PS50103">
    <property type="entry name" value="ZF_C3H1"/>
    <property type="match status" value="1"/>
</dbReference>
<dbReference type="PANTHER" id="PTHR12506:SF41">
    <property type="entry name" value="ZINC FINGER CCCH DOMAIN-CONTAINING PROTEIN 58"/>
    <property type="match status" value="1"/>
</dbReference>
<protein>
    <recommendedName>
        <fullName evidence="6">C3H1-type domain-containing protein</fullName>
    </recommendedName>
</protein>
<reference evidence="7 8" key="1">
    <citation type="submission" date="2019-09" db="EMBL/GenBank/DDBJ databases">
        <title>A chromosome-level genome assembly of the Chinese tupelo Nyssa sinensis.</title>
        <authorList>
            <person name="Yang X."/>
            <person name="Kang M."/>
            <person name="Yang Y."/>
            <person name="Xiong H."/>
            <person name="Wang M."/>
            <person name="Zhang Z."/>
            <person name="Wang Z."/>
            <person name="Wu H."/>
            <person name="Ma T."/>
            <person name="Liu J."/>
            <person name="Xi Z."/>
        </authorList>
    </citation>
    <scope>NUCLEOTIDE SEQUENCE [LARGE SCALE GENOMIC DNA]</scope>
    <source>
        <strain evidence="7">J267</strain>
        <tissue evidence="7">Leaf</tissue>
    </source>
</reference>
<evidence type="ECO:0000256" key="3">
    <source>
        <dbReference type="ARBA" id="ARBA00022833"/>
    </source>
</evidence>
<keyword evidence="1 5" id="KW-0479">Metal-binding</keyword>
<dbReference type="AlphaFoldDB" id="A0A5J5BM31"/>